<organism evidence="2 3">
    <name type="scientific">Ganoderma sinense ZZ0214-1</name>
    <dbReference type="NCBI Taxonomy" id="1077348"/>
    <lineage>
        <taxon>Eukaryota</taxon>
        <taxon>Fungi</taxon>
        <taxon>Dikarya</taxon>
        <taxon>Basidiomycota</taxon>
        <taxon>Agaricomycotina</taxon>
        <taxon>Agaricomycetes</taxon>
        <taxon>Polyporales</taxon>
        <taxon>Polyporaceae</taxon>
        <taxon>Ganoderma</taxon>
    </lineage>
</organism>
<reference evidence="2 3" key="1">
    <citation type="journal article" date="2015" name="Sci. Rep.">
        <title>Chromosome-level genome map provides insights into diverse defense mechanisms in the medicinal fungus Ganoderma sinense.</title>
        <authorList>
            <person name="Zhu Y."/>
            <person name="Xu J."/>
            <person name="Sun C."/>
            <person name="Zhou S."/>
            <person name="Xu H."/>
            <person name="Nelson D.R."/>
            <person name="Qian J."/>
            <person name="Song J."/>
            <person name="Luo H."/>
            <person name="Xiang L."/>
            <person name="Li Y."/>
            <person name="Xu Z."/>
            <person name="Ji A."/>
            <person name="Wang L."/>
            <person name="Lu S."/>
            <person name="Hayward A."/>
            <person name="Sun W."/>
            <person name="Li X."/>
            <person name="Schwartz D.C."/>
            <person name="Wang Y."/>
            <person name="Chen S."/>
        </authorList>
    </citation>
    <scope>NUCLEOTIDE SEQUENCE [LARGE SCALE GENOMIC DNA]</scope>
    <source>
        <strain evidence="2 3">ZZ0214-1</strain>
    </source>
</reference>
<keyword evidence="3" id="KW-1185">Reference proteome</keyword>
<dbReference type="Proteomes" id="UP000230002">
    <property type="component" value="Unassembled WGS sequence"/>
</dbReference>
<evidence type="ECO:0000256" key="1">
    <source>
        <dbReference type="SAM" id="MobiDB-lite"/>
    </source>
</evidence>
<dbReference type="EMBL" id="AYKW01000034">
    <property type="protein sequence ID" value="PIL26929.1"/>
    <property type="molecule type" value="Genomic_DNA"/>
</dbReference>
<comment type="caution">
    <text evidence="2">The sequence shown here is derived from an EMBL/GenBank/DDBJ whole genome shotgun (WGS) entry which is preliminary data.</text>
</comment>
<evidence type="ECO:0000313" key="3">
    <source>
        <dbReference type="Proteomes" id="UP000230002"/>
    </source>
</evidence>
<proteinExistence type="predicted"/>
<name>A0A2G8RZH9_9APHY</name>
<protein>
    <submittedName>
        <fullName evidence="2">Uncharacterized protein</fullName>
    </submittedName>
</protein>
<sequence length="98" mass="10396">MPRVGEITTTALLSPRRSPPLVATTTPDTTPLALLGSFVASMRTYTATARVPSTQKHLHQSGIPGVLLMVAQDLPPLPSDPRSGQQLISEATRALQVL</sequence>
<accession>A0A2G8RZH9</accession>
<evidence type="ECO:0000313" key="2">
    <source>
        <dbReference type="EMBL" id="PIL26929.1"/>
    </source>
</evidence>
<dbReference type="AlphaFoldDB" id="A0A2G8RZH9"/>
<gene>
    <name evidence="2" type="ORF">GSI_10067</name>
</gene>
<feature type="region of interest" description="Disordered" evidence="1">
    <location>
        <begin position="1"/>
        <end position="27"/>
    </location>
</feature>